<dbReference type="Proteomes" id="UP000759131">
    <property type="component" value="Unassembled WGS sequence"/>
</dbReference>
<dbReference type="Pfam" id="PF00005">
    <property type="entry name" value="ABC_tran"/>
    <property type="match status" value="1"/>
</dbReference>
<organism evidence="2">
    <name type="scientific">Medioppia subpectinata</name>
    <dbReference type="NCBI Taxonomy" id="1979941"/>
    <lineage>
        <taxon>Eukaryota</taxon>
        <taxon>Metazoa</taxon>
        <taxon>Ecdysozoa</taxon>
        <taxon>Arthropoda</taxon>
        <taxon>Chelicerata</taxon>
        <taxon>Arachnida</taxon>
        <taxon>Acari</taxon>
        <taxon>Acariformes</taxon>
        <taxon>Sarcoptiformes</taxon>
        <taxon>Oribatida</taxon>
        <taxon>Brachypylina</taxon>
        <taxon>Oppioidea</taxon>
        <taxon>Oppiidae</taxon>
        <taxon>Medioppia</taxon>
    </lineage>
</organism>
<protein>
    <recommendedName>
        <fullName evidence="1">ABC transporter domain-containing protein</fullName>
    </recommendedName>
</protein>
<gene>
    <name evidence="2" type="ORF">OSB1V03_LOCUS22110</name>
</gene>
<sequence>MFNLYASWDSYEADEDVACDVDRSISLASFRRNVDTNGSIRRIPEPIIPDAIQEIEEIKDCDLEANCEIQEPVVGAVAAVEIVNAYYSYGKKKKVVNALQGISLTVPEGSIYGLLGPSGCGKTSLLRCIVGRLHPKE</sequence>
<dbReference type="GO" id="GO:0016887">
    <property type="term" value="F:ATP hydrolysis activity"/>
    <property type="evidence" value="ECO:0007669"/>
    <property type="project" value="InterPro"/>
</dbReference>
<dbReference type="Gene3D" id="3.40.50.300">
    <property type="entry name" value="P-loop containing nucleotide triphosphate hydrolases"/>
    <property type="match status" value="1"/>
</dbReference>
<dbReference type="OrthoDB" id="10255969at2759"/>
<dbReference type="EMBL" id="OC899522">
    <property type="protein sequence ID" value="CAD7648795.1"/>
    <property type="molecule type" value="Genomic_DNA"/>
</dbReference>
<feature type="domain" description="ABC transporter" evidence="1">
    <location>
        <begin position="99"/>
        <end position="136"/>
    </location>
</feature>
<feature type="non-terminal residue" evidence="2">
    <location>
        <position position="1"/>
    </location>
</feature>
<dbReference type="InterPro" id="IPR003439">
    <property type="entry name" value="ABC_transporter-like_ATP-bd"/>
</dbReference>
<evidence type="ECO:0000313" key="3">
    <source>
        <dbReference type="Proteomes" id="UP000759131"/>
    </source>
</evidence>
<evidence type="ECO:0000259" key="1">
    <source>
        <dbReference type="Pfam" id="PF00005"/>
    </source>
</evidence>
<keyword evidence="3" id="KW-1185">Reference proteome</keyword>
<dbReference type="PANTHER" id="PTHR43038:SF3">
    <property type="entry name" value="ABC TRANSPORTER G FAMILY MEMBER 20 ISOFORM X1"/>
    <property type="match status" value="1"/>
</dbReference>
<dbReference type="AlphaFoldDB" id="A0A7R9QK48"/>
<dbReference type="GO" id="GO:0005524">
    <property type="term" value="F:ATP binding"/>
    <property type="evidence" value="ECO:0007669"/>
    <property type="project" value="InterPro"/>
</dbReference>
<dbReference type="PANTHER" id="PTHR43038">
    <property type="entry name" value="ATP-BINDING CASSETTE, SUB-FAMILY H, MEMBER 1"/>
    <property type="match status" value="1"/>
</dbReference>
<dbReference type="InterPro" id="IPR027417">
    <property type="entry name" value="P-loop_NTPase"/>
</dbReference>
<reference evidence="2" key="1">
    <citation type="submission" date="2020-11" db="EMBL/GenBank/DDBJ databases">
        <authorList>
            <person name="Tran Van P."/>
        </authorList>
    </citation>
    <scope>NUCLEOTIDE SEQUENCE</scope>
</reference>
<name>A0A7R9QK48_9ACAR</name>
<dbReference type="EMBL" id="CAJPIZ010044947">
    <property type="protein sequence ID" value="CAG2122164.1"/>
    <property type="molecule type" value="Genomic_DNA"/>
</dbReference>
<evidence type="ECO:0000313" key="2">
    <source>
        <dbReference type="EMBL" id="CAD7648795.1"/>
    </source>
</evidence>
<proteinExistence type="predicted"/>
<dbReference type="SUPFAM" id="SSF52540">
    <property type="entry name" value="P-loop containing nucleoside triphosphate hydrolases"/>
    <property type="match status" value="1"/>
</dbReference>
<accession>A0A7R9QK48</accession>